<dbReference type="RefSeq" id="XP_024320365.1">
    <property type="nucleotide sequence ID" value="XM_024472312.1"/>
</dbReference>
<feature type="compositionally biased region" description="Low complexity" evidence="1">
    <location>
        <begin position="772"/>
        <end position="783"/>
    </location>
</feature>
<feature type="compositionally biased region" description="Polar residues" evidence="1">
    <location>
        <begin position="392"/>
        <end position="407"/>
    </location>
</feature>
<sequence length="997" mass="103019">MSDTPRQLNAAQLAARKIKAPTRRTKPSSNHGGDDGNQAPLFAPMPTSNFGAQSAGGLFGGGAASANNSFNFAAPLQANFGGSVSFPPSSTPSAMGNASDNEEAARRNKPFQMTGFGSGAASPAPQAGGGMFGQSAAAPSNPFSSTPQPQAPSSGFSFGGSSNQPTSNPFSFGQSPHALPATGGFTFGQSTVQAAPVNNPFQTSQAPSGTSGLSFGGTAAITQAPGGFSFTASQPAAQAANPFPSFGNGAPAEKPATPSFTFGQTQPQGGSQAGSLPGSQTPSRAESPAFNFGAPTPAANKPAGGAFTFGQSQAQAAMPAQTQAPNLFGQPTPGAAAPSNPFGQETPAAAAPASNMFGKPAGQEAAAPLNPFAPTGGNPFANIKIPDAATSPAPSSNFFGSQTSRSVSPEKDMSGTESAAEPTPSLFGSTMKQPTIANDLFKVQAEQRAPSPAKSIFSNFGAATTPAKPVFGGQKTYGSSLFGSHTPKAPPATDLFGKPKVTEAPKAAATPFANGNTALSEINNGAKSPSRNASTLTSKLGDINSSTRLNPPTSFQPQTKSPSRINHSFESTPTTITTSTELVKLPDTSSMDISEFQKVVLERAEEYDLNELFTRAHKTEIARIVAKYFPPTLSPRQQLEAYAAIQIKALKRRAEIDMENATQPAKKMRIKEQLADWEQDVKQWSVVQAKRVEKRKADSLTDDAGMNGEGSNKRQKPAEPKVQKAVAPMFGSPAKSNSDKAPLPNANKPKVPSSLKNVFTPKPAEATPPKPTEAAPKPAEAAPTPTPKAKRKADVQLTKDDPTGDESTPKNGKVGSATSSLFRNIVGSTPTSTPEKPIFSLTKTTEDKPRPNPFASLKLPPKAASTPNGASPLKAQHASATPTPTPTPAPKAAGGFVFKPTQPSTGGSTDFMSQFAKSAKKTADAAMEKAKDEDWDEDDETEAEWEKRYHKELAEKREALKQKPALAVPTFGSAASTPSAQSPTAKGPAGGNEGYEF</sequence>
<dbReference type="GeneID" id="36291808"/>
<feature type="compositionally biased region" description="Polar residues" evidence="1">
    <location>
        <begin position="520"/>
        <end position="570"/>
    </location>
</feature>
<feature type="compositionally biased region" description="Polar residues" evidence="1">
    <location>
        <begin position="901"/>
        <end position="916"/>
    </location>
</feature>
<feature type="compositionally biased region" description="Polar residues" evidence="1">
    <location>
        <begin position="258"/>
        <end position="284"/>
    </location>
</feature>
<feature type="compositionally biased region" description="Basic and acidic residues" evidence="1">
    <location>
        <begin position="792"/>
        <end position="802"/>
    </location>
</feature>
<feature type="region of interest" description="Disordered" evidence="1">
    <location>
        <begin position="520"/>
        <end position="571"/>
    </location>
</feature>
<gene>
    <name evidence="2" type="ORF">VC83_08769</name>
</gene>
<evidence type="ECO:0008006" key="3">
    <source>
        <dbReference type="Google" id="ProtNLM"/>
    </source>
</evidence>
<feature type="compositionally biased region" description="Acidic residues" evidence="1">
    <location>
        <begin position="933"/>
        <end position="943"/>
    </location>
</feature>
<feature type="region of interest" description="Disordered" evidence="1">
    <location>
        <begin position="1"/>
        <end position="61"/>
    </location>
</feature>
<protein>
    <recommendedName>
        <fullName evidence="3">Nuclear pore complex NUP2/50/61 domain-containing protein</fullName>
    </recommendedName>
</protein>
<proteinExistence type="predicted"/>
<feature type="region of interest" description="Disordered" evidence="1">
    <location>
        <begin position="691"/>
        <end position="946"/>
    </location>
</feature>
<feature type="compositionally biased region" description="Polar residues" evidence="1">
    <location>
        <begin position="805"/>
        <end position="834"/>
    </location>
</feature>
<dbReference type="Proteomes" id="UP000077154">
    <property type="component" value="Unassembled WGS sequence"/>
</dbReference>
<accession>A0A177A0Q5</accession>
<evidence type="ECO:0000313" key="2">
    <source>
        <dbReference type="EMBL" id="OAF55062.2"/>
    </source>
</evidence>
<feature type="compositionally biased region" description="Low complexity" evidence="1">
    <location>
        <begin position="973"/>
        <end position="985"/>
    </location>
</feature>
<feature type="compositionally biased region" description="Basic and acidic residues" evidence="1">
    <location>
        <begin position="921"/>
        <end position="932"/>
    </location>
</feature>
<evidence type="ECO:0000256" key="1">
    <source>
        <dbReference type="SAM" id="MobiDB-lite"/>
    </source>
</evidence>
<dbReference type="EMBL" id="KV441412">
    <property type="protein sequence ID" value="OAF55062.2"/>
    <property type="molecule type" value="Genomic_DNA"/>
</dbReference>
<feature type="region of interest" description="Disordered" evidence="1">
    <location>
        <begin position="239"/>
        <end position="431"/>
    </location>
</feature>
<feature type="compositionally biased region" description="Low complexity" evidence="1">
    <location>
        <begin position="311"/>
        <end position="324"/>
    </location>
</feature>
<dbReference type="OrthoDB" id="185618at2759"/>
<dbReference type="AlphaFoldDB" id="A0A177A0Q5"/>
<feature type="compositionally biased region" description="Gly residues" evidence="1">
    <location>
        <begin position="988"/>
        <end position="997"/>
    </location>
</feature>
<feature type="compositionally biased region" description="Polar residues" evidence="1">
    <location>
        <begin position="1"/>
        <end position="10"/>
    </location>
</feature>
<reference evidence="2" key="1">
    <citation type="submission" date="2016-03" db="EMBL/GenBank/DDBJ databases">
        <title>Updated assembly of Pseudogymnoascus destructans, the fungus causing white-nose syndrome of bats.</title>
        <authorList>
            <person name="Palmer J.M."/>
            <person name="Drees K.P."/>
            <person name="Foster J.T."/>
            <person name="Lindner D.L."/>
        </authorList>
    </citation>
    <scope>NUCLEOTIDE SEQUENCE [LARGE SCALE GENOMIC DNA]</scope>
    <source>
        <strain evidence="2">20631-21</strain>
    </source>
</reference>
<feature type="compositionally biased region" description="Low complexity" evidence="1">
    <location>
        <begin position="153"/>
        <end position="162"/>
    </location>
</feature>
<organism evidence="2">
    <name type="scientific">Pseudogymnoascus destructans</name>
    <dbReference type="NCBI Taxonomy" id="655981"/>
    <lineage>
        <taxon>Eukaryota</taxon>
        <taxon>Fungi</taxon>
        <taxon>Dikarya</taxon>
        <taxon>Ascomycota</taxon>
        <taxon>Pezizomycotina</taxon>
        <taxon>Leotiomycetes</taxon>
        <taxon>Thelebolales</taxon>
        <taxon>Thelebolaceae</taxon>
        <taxon>Pseudogymnoascus</taxon>
    </lineage>
</organism>
<feature type="region of interest" description="Disordered" evidence="1">
    <location>
        <begin position="970"/>
        <end position="997"/>
    </location>
</feature>
<feature type="compositionally biased region" description="Polar residues" evidence="1">
    <location>
        <begin position="137"/>
        <end position="152"/>
    </location>
</feature>
<name>A0A177A0Q5_9PEZI</name>
<feature type="compositionally biased region" description="Polar residues" evidence="1">
    <location>
        <begin position="81"/>
        <end position="99"/>
    </location>
</feature>
<feature type="compositionally biased region" description="Basic residues" evidence="1">
    <location>
        <begin position="16"/>
        <end position="26"/>
    </location>
</feature>
<feature type="compositionally biased region" description="Polar residues" evidence="1">
    <location>
        <begin position="163"/>
        <end position="174"/>
    </location>
</feature>
<feature type="region of interest" description="Disordered" evidence="1">
    <location>
        <begin position="81"/>
        <end position="185"/>
    </location>
</feature>